<dbReference type="Proteomes" id="UP000732377">
    <property type="component" value="Unassembled WGS sequence"/>
</dbReference>
<dbReference type="InterPro" id="IPR002502">
    <property type="entry name" value="Amidase_domain"/>
</dbReference>
<evidence type="ECO:0000256" key="1">
    <source>
        <dbReference type="SAM" id="MobiDB-lite"/>
    </source>
</evidence>
<name>A0A953LHL9_SYMTR</name>
<dbReference type="Pfam" id="PF01510">
    <property type="entry name" value="Amidase_2"/>
    <property type="match status" value="1"/>
</dbReference>
<proteinExistence type="predicted"/>
<sequence>MTWNAPIMGRSLARPEQMTAYALRDNPFAPDLAGLYLGLASRLGVRGDVAYAQALVETNGFRMDGWAERGRYNFGGLGVTRPGDPGISFRSPEEGVLAHLQALSRQAGGGPLPPDMPDLTPFLSPEDRGRIRRVGDLRRPGWPEDEEYGEAVARTLAAILLEPAEGEPYRIEQDLLPPGSPARPGARDGTGRWQGGGGIVIYRSASPHLDGPGMRALLERPVAGEVRSFHFVIDGRSIRQLVPLGEIAYHTDGRNHRDIGVMICERGWGTSEWEEGYRRLVWLAARLMVVLGIGIEGLSGGFWWNPVRHPYDPTHLGWKPEDGPATGLFHWNRLVADVAAARPAVEKLFGLHPAEPQVSPAAQGRNPPAGDRPGTATQGRNLSIGHTGAAGGGKPPRGNWVQAARTRSARYSSRRR</sequence>
<accession>A0A953LHL9</accession>
<evidence type="ECO:0000259" key="2">
    <source>
        <dbReference type="Pfam" id="PF01510"/>
    </source>
</evidence>
<evidence type="ECO:0000313" key="3">
    <source>
        <dbReference type="EMBL" id="MBY6275089.1"/>
    </source>
</evidence>
<dbReference type="InterPro" id="IPR036505">
    <property type="entry name" value="Amidase/PGRP_sf"/>
</dbReference>
<feature type="compositionally biased region" description="Low complexity" evidence="1">
    <location>
        <begin position="403"/>
        <end position="416"/>
    </location>
</feature>
<organism evidence="3 4">
    <name type="scientific">Symbiobacterium thermophilum</name>
    <dbReference type="NCBI Taxonomy" id="2734"/>
    <lineage>
        <taxon>Bacteria</taxon>
        <taxon>Bacillati</taxon>
        <taxon>Bacillota</taxon>
        <taxon>Clostridia</taxon>
        <taxon>Eubacteriales</taxon>
        <taxon>Symbiobacteriaceae</taxon>
        <taxon>Symbiobacterium</taxon>
    </lineage>
</organism>
<gene>
    <name evidence="3" type="ORF">CWE10_02575</name>
</gene>
<protein>
    <recommendedName>
        <fullName evidence="2">N-acetylmuramoyl-L-alanine amidase domain-containing protein</fullName>
    </recommendedName>
</protein>
<comment type="caution">
    <text evidence="3">The sequence shown here is derived from an EMBL/GenBank/DDBJ whole genome shotgun (WGS) entry which is preliminary data.</text>
</comment>
<feature type="domain" description="N-acetylmuramoyl-L-alanine amidase" evidence="2">
    <location>
        <begin position="227"/>
        <end position="293"/>
    </location>
</feature>
<dbReference type="EMBL" id="PIUK01000012">
    <property type="protein sequence ID" value="MBY6275089.1"/>
    <property type="molecule type" value="Genomic_DNA"/>
</dbReference>
<dbReference type="GO" id="GO:0009253">
    <property type="term" value="P:peptidoglycan catabolic process"/>
    <property type="evidence" value="ECO:0007669"/>
    <property type="project" value="InterPro"/>
</dbReference>
<reference evidence="3" key="1">
    <citation type="submission" date="2017-11" db="EMBL/GenBank/DDBJ databases">
        <title>Three new genomes from thermophilic consortium.</title>
        <authorList>
            <person name="Quaggio R."/>
            <person name="Amgarten D."/>
            <person name="Setubal J.C."/>
        </authorList>
    </citation>
    <scope>NUCLEOTIDE SEQUENCE</scope>
    <source>
        <strain evidence="3">ZCTH01-B2</strain>
    </source>
</reference>
<dbReference type="GO" id="GO:0008745">
    <property type="term" value="F:N-acetylmuramoyl-L-alanine amidase activity"/>
    <property type="evidence" value="ECO:0007669"/>
    <property type="project" value="InterPro"/>
</dbReference>
<dbReference type="SUPFAM" id="SSF55846">
    <property type="entry name" value="N-acetylmuramoyl-L-alanine amidase-like"/>
    <property type="match status" value="1"/>
</dbReference>
<dbReference type="RefSeq" id="WP_011195510.1">
    <property type="nucleotide sequence ID" value="NZ_JACSIR010000247.1"/>
</dbReference>
<evidence type="ECO:0000313" key="4">
    <source>
        <dbReference type="Proteomes" id="UP000732377"/>
    </source>
</evidence>
<feature type="region of interest" description="Disordered" evidence="1">
    <location>
        <begin position="356"/>
        <end position="416"/>
    </location>
</feature>
<dbReference type="AlphaFoldDB" id="A0A953LHL9"/>
<dbReference type="Gene3D" id="3.40.80.10">
    <property type="entry name" value="Peptidoglycan recognition protein-like"/>
    <property type="match status" value="1"/>
</dbReference>